<dbReference type="AlphaFoldDB" id="A0A2H3KV84"/>
<dbReference type="EMBL" id="PCMW01000044">
    <property type="protein sequence ID" value="PDS24348.1"/>
    <property type="molecule type" value="Genomic_DNA"/>
</dbReference>
<sequence>MAKTQTFDQELRSLQKYIESNENEDAKRQLLYPLFTKLFKDKFSIESGKNTHGADGYVEGQIIIEAKTNYTQWLDGFYQALHYKKKFGLSYNSIMVIAHEFCAIWKIKNLPEFAVVISNTADANMAPSTIGKENARKTAKTNMLLIKEAAQYWLEPKDLKGELFQGKKSLITETYEILKALTHLDSERIQVNKHNFIHAIERMKLFFETPIDAVHAFYSIIPYWDITSSVAENEISETIRIIGFSGKKFSDDIKIIPKYKKEFTKFIETQYIFTNEGSGLTVDYYFSRFDEVLAVIDPEYVKQHGIFFTDDNLSKFALWFAKNEVFESIHENYVVFDPAGGSGNLISSYKGKLKHKIISELQPDLLKIIEKRMKADPWHIETGFTVVPKTSTNQGLNFIEKNGVDYYKILEDAVLESTKKPLDKPLAFLLNPPYKNTDENVVTREKSDAEYEINAEILALTGADAGKERYLAFLGQILNICKAQTDVFETRGLNPLQNKPLVMIFTPTSWLIPRPTYKPFRKTWDEHFTYLNGFITTSNEFFKLKGKWPLAFTIWQYEPNEERENKVKVLDLTHAKKTDLAFDWLDIDEELNPAVESFVNPFDFVNLDNSRGDIRNMLPELERKGKLVRQPRYDFSLSIKEYNKEIVSGFPSKNKDRHFKLLRKCGENDGSFIGFMDDNTPVRLKQDQSNRMSNEPDSVWFMLMSSFSSINLQQIHSGAANSRSYCAYDVVSSQALFSWYAISKSIFGRNPLWTNQYEIWQPNISDHLKEDWFALCYAFGLAENRCVVTKFEKDNPVEGAPEVWVDNPMSPNNQESFYRTILQKEIKKSTPSPSGRAGVGVDLATTIEAFYQYWNLNYTKGQILENVGLHEEAYFTYFDYPDFVTKDSGLIQIKKYADVNDCSDLLEKITTISEKTKLVKEEIYKMLVEDFKYFE</sequence>
<gene>
    <name evidence="1" type="ORF">B0A77_08455</name>
</gene>
<accession>A0A2H3KV84</accession>
<organism evidence="1 2">
    <name type="scientific">Flavobacterium branchiophilum</name>
    <dbReference type="NCBI Taxonomy" id="55197"/>
    <lineage>
        <taxon>Bacteria</taxon>
        <taxon>Pseudomonadati</taxon>
        <taxon>Bacteroidota</taxon>
        <taxon>Flavobacteriia</taxon>
        <taxon>Flavobacteriales</taxon>
        <taxon>Flavobacteriaceae</taxon>
        <taxon>Flavobacterium</taxon>
    </lineage>
</organism>
<dbReference type="Gene3D" id="3.40.50.150">
    <property type="entry name" value="Vaccinia Virus protein VP39"/>
    <property type="match status" value="1"/>
</dbReference>
<comment type="caution">
    <text evidence="1">The sequence shown here is derived from an EMBL/GenBank/DDBJ whole genome shotgun (WGS) entry which is preliminary data.</text>
</comment>
<name>A0A2H3KV84_9FLAO</name>
<evidence type="ECO:0000313" key="1">
    <source>
        <dbReference type="EMBL" id="PDS24348.1"/>
    </source>
</evidence>
<dbReference type="OrthoDB" id="9788159at2"/>
<proteinExistence type="predicted"/>
<dbReference type="RefSeq" id="WP_097554155.1">
    <property type="nucleotide sequence ID" value="NZ_PCMW01000044.1"/>
</dbReference>
<dbReference type="InterPro" id="IPR029063">
    <property type="entry name" value="SAM-dependent_MTases_sf"/>
</dbReference>
<reference evidence="1 2" key="1">
    <citation type="submission" date="2017-09" db="EMBL/GenBank/DDBJ databases">
        <title>Whole genomes of Flavobacteriaceae.</title>
        <authorList>
            <person name="Stine C."/>
            <person name="Li C."/>
            <person name="Tadesse D."/>
        </authorList>
    </citation>
    <scope>NUCLEOTIDE SEQUENCE [LARGE SCALE GENOMIC DNA]</scope>
    <source>
        <strain evidence="1 2">ATCC 35036</strain>
    </source>
</reference>
<dbReference type="SUPFAM" id="SSF53335">
    <property type="entry name" value="S-adenosyl-L-methionine-dependent methyltransferases"/>
    <property type="match status" value="1"/>
</dbReference>
<protein>
    <submittedName>
        <fullName evidence="1">Uncharacterized protein</fullName>
    </submittedName>
</protein>
<evidence type="ECO:0000313" key="2">
    <source>
        <dbReference type="Proteomes" id="UP000220828"/>
    </source>
</evidence>
<dbReference type="Proteomes" id="UP000220828">
    <property type="component" value="Unassembled WGS sequence"/>
</dbReference>